<dbReference type="AlphaFoldDB" id="A0A177APL9"/>
<evidence type="ECO:0000313" key="3">
    <source>
        <dbReference type="Proteomes" id="UP000078046"/>
    </source>
</evidence>
<protein>
    <submittedName>
        <fullName evidence="2">Uncharacterized protein</fullName>
    </submittedName>
</protein>
<feature type="transmembrane region" description="Helical" evidence="1">
    <location>
        <begin position="123"/>
        <end position="143"/>
    </location>
</feature>
<comment type="caution">
    <text evidence="2">The sequence shown here is derived from an EMBL/GenBank/DDBJ whole genome shotgun (WGS) entry which is preliminary data.</text>
</comment>
<feature type="transmembrane region" description="Helical" evidence="1">
    <location>
        <begin position="57"/>
        <end position="79"/>
    </location>
</feature>
<organism evidence="2 3">
    <name type="scientific">Intoshia linei</name>
    <dbReference type="NCBI Taxonomy" id="1819745"/>
    <lineage>
        <taxon>Eukaryota</taxon>
        <taxon>Metazoa</taxon>
        <taxon>Spiralia</taxon>
        <taxon>Lophotrochozoa</taxon>
        <taxon>Mesozoa</taxon>
        <taxon>Orthonectida</taxon>
        <taxon>Rhopaluridae</taxon>
        <taxon>Intoshia</taxon>
    </lineage>
</organism>
<dbReference type="Proteomes" id="UP000078046">
    <property type="component" value="Unassembled WGS sequence"/>
</dbReference>
<keyword evidence="1" id="KW-1133">Transmembrane helix</keyword>
<keyword evidence="3" id="KW-1185">Reference proteome</keyword>
<feature type="transmembrane region" description="Helical" evidence="1">
    <location>
        <begin position="30"/>
        <end position="51"/>
    </location>
</feature>
<gene>
    <name evidence="2" type="ORF">A3Q56_08334</name>
</gene>
<proteinExistence type="predicted"/>
<evidence type="ECO:0000313" key="2">
    <source>
        <dbReference type="EMBL" id="OAF63945.1"/>
    </source>
</evidence>
<accession>A0A177APL9</accession>
<name>A0A177APL9_9BILA</name>
<dbReference type="EMBL" id="LWCA01002316">
    <property type="protein sequence ID" value="OAF63945.1"/>
    <property type="molecule type" value="Genomic_DNA"/>
</dbReference>
<evidence type="ECO:0000256" key="1">
    <source>
        <dbReference type="SAM" id="Phobius"/>
    </source>
</evidence>
<sequence length="155" mass="17264">MATINIDAGNVTKKFGFCTFRCTREESHQYILYGLELGIAIAILILIAITGKTEGPIMIAYITMIGLLLSIPIFCVLLYCNCFSGIIFFTTLRWRKIHLILYIVGIISCFGSAVALFTQSKGYIISGILSLGVTAVLIVDFLIKIRKKYHLETDK</sequence>
<keyword evidence="1" id="KW-0812">Transmembrane</keyword>
<feature type="transmembrane region" description="Helical" evidence="1">
    <location>
        <begin position="99"/>
        <end position="117"/>
    </location>
</feature>
<keyword evidence="1" id="KW-0472">Membrane</keyword>
<reference evidence="2 3" key="1">
    <citation type="submission" date="2016-04" db="EMBL/GenBank/DDBJ databases">
        <title>The genome of Intoshia linei affirms orthonectids as highly simplified spiralians.</title>
        <authorList>
            <person name="Mikhailov K.V."/>
            <person name="Slusarev G.S."/>
            <person name="Nikitin M.A."/>
            <person name="Logacheva M.D."/>
            <person name="Penin A."/>
            <person name="Aleoshin V."/>
            <person name="Panchin Y.V."/>
        </authorList>
    </citation>
    <scope>NUCLEOTIDE SEQUENCE [LARGE SCALE GENOMIC DNA]</scope>
    <source>
        <strain evidence="2">Intl2013</strain>
        <tissue evidence="2">Whole animal</tissue>
    </source>
</reference>